<evidence type="ECO:0000259" key="13">
    <source>
        <dbReference type="PROSITE" id="PS51379"/>
    </source>
</evidence>
<keyword evidence="8" id="KW-0408">Iron</keyword>
<evidence type="ECO:0000313" key="15">
    <source>
        <dbReference type="Proteomes" id="UP000215383"/>
    </source>
</evidence>
<keyword evidence="14" id="KW-0575">Peroxidase</keyword>
<gene>
    <name evidence="14" type="primary">npr</name>
    <name evidence="14" type="ORF">SAMEA4364220_00746</name>
</gene>
<dbReference type="PROSITE" id="PS51379">
    <property type="entry name" value="4FE4S_FER_2"/>
    <property type="match status" value="2"/>
</dbReference>
<dbReference type="SUPFAM" id="SSF56014">
    <property type="entry name" value="Nitrite and sulphite reductase 4Fe-4S domain-like"/>
    <property type="match status" value="1"/>
</dbReference>
<evidence type="ECO:0000256" key="1">
    <source>
        <dbReference type="ARBA" id="ARBA00001974"/>
    </source>
</evidence>
<evidence type="ECO:0000256" key="8">
    <source>
        <dbReference type="ARBA" id="ARBA00023004"/>
    </source>
</evidence>
<feature type="domain" description="4Fe-4S ferredoxin-type" evidence="13">
    <location>
        <begin position="739"/>
        <end position="768"/>
    </location>
</feature>
<dbReference type="InterPro" id="IPR016156">
    <property type="entry name" value="FAD/NAD-linked_Rdtase_dimer_sf"/>
</dbReference>
<dbReference type="GO" id="GO:0051537">
    <property type="term" value="F:2 iron, 2 sulfur cluster binding"/>
    <property type="evidence" value="ECO:0007669"/>
    <property type="project" value="UniProtKB-KW"/>
</dbReference>
<evidence type="ECO:0000256" key="5">
    <source>
        <dbReference type="ARBA" id="ARBA00022723"/>
    </source>
</evidence>
<dbReference type="InterPro" id="IPR001763">
    <property type="entry name" value="Rhodanese-like_dom"/>
</dbReference>
<dbReference type="eggNOG" id="COG2221">
    <property type="taxonomic scope" value="Bacteria"/>
</dbReference>
<dbReference type="Gene3D" id="3.30.70.20">
    <property type="match status" value="1"/>
</dbReference>
<dbReference type="InterPro" id="IPR036873">
    <property type="entry name" value="Rhodanese-like_dom_sf"/>
</dbReference>
<feature type="domain" description="Rhodanese" evidence="12">
    <location>
        <begin position="463"/>
        <end position="538"/>
    </location>
</feature>
<keyword evidence="7 14" id="KW-0560">Oxidoreductase</keyword>
<dbReference type="CDD" id="cd00158">
    <property type="entry name" value="RHOD"/>
    <property type="match status" value="1"/>
</dbReference>
<name>A0A239TI65_9FIRM</name>
<dbReference type="InterPro" id="IPR017900">
    <property type="entry name" value="4Fe4S_Fe_S_CS"/>
</dbReference>
<dbReference type="InterPro" id="IPR036188">
    <property type="entry name" value="FAD/NAD-bd_sf"/>
</dbReference>
<dbReference type="PROSITE" id="PS00198">
    <property type="entry name" value="4FE4S_FER_1"/>
    <property type="match status" value="1"/>
</dbReference>
<comment type="cofactor">
    <cofactor evidence="11">
        <name>[2Fe-2S] cluster</name>
        <dbReference type="ChEBI" id="CHEBI:190135"/>
    </cofactor>
</comment>
<sequence>MKVLIIGGVAAGTKTAAKLKRADRSVDVTLIAKDKDISYASCGLPYYVGGIIEDKSGLIVNTPQKYAAMTGVNVVTGIEAFKLDSENKTVLAKDVDTGEVSSYTYDKLVIATGASPVVPPITGIDKAGVFKLRLPDDAVNMRDYLKNSNVKKAVVVGGGFIGLEAAENLQVQGVEVTVIDFASQIMPNVIDPEIAAFVQKHLQKQGIRIMTGVAGQEILGDSAVQGIKTTAGELSADLIVLSVGVRPNTAFLQDTGIEMFKGTILVNDKLQTSLNDVYSVGDCAMVTNRLTHARQWSPMGSSANLEGRLLGQILTNIDKEYPGVLGTGIVKLPNINCARTGLGEKQARDAGYDVETLMAVVEDKPNYYPDADAFITKLIADKKTHKILGLQVIGQGAVDKMADIAVTAISLGATLEQCECMDFCYAPPFSTAIHPFVQTVHIMLNKLNGYLTSITPAEYLAGKADGYRVIDASLKPSIRGALYVDLAKVNGPIEGLNKDDKLLLVCAKGKRAYFLQNRLKHFGYTNTLALEAGLTFSDVKVKTTAKLTPEEIKAVKALGFLQDKTTGDKFNGRVITRNGKITANESKVIAEAAEKFGSGEITMTTRLTVEIQGVPYENIEPLREYLMQNAGLETGGTGSKVRPVVSCKGTTCQYGLIDTFALSEEIHRRFYKGYRDVKLPHKFKIAVGGCPNNCVKPNLNDIGIIGQRIPQIDYAKCRGCKVCMAVNSCPIKTLQLVDGKINIDDKHCNHCGLCVNKCPFHCFDNASDGYRIYIGGRWGKRVKEGRALSKIFTSKEEVLSVVEKAILLFREQGITGERFSDTIDRIGFENVEAQLLANDLLARKQENLAAQKHLVGGATC</sequence>
<dbReference type="PRINTS" id="PR00411">
    <property type="entry name" value="PNDRDTASEI"/>
</dbReference>
<dbReference type="eggNOG" id="COG0446">
    <property type="taxonomic scope" value="Bacteria"/>
</dbReference>
<evidence type="ECO:0000256" key="10">
    <source>
        <dbReference type="ARBA" id="ARBA00023284"/>
    </source>
</evidence>
<dbReference type="Gene3D" id="3.50.50.60">
    <property type="entry name" value="FAD/NAD(P)-binding domain"/>
    <property type="match status" value="2"/>
</dbReference>
<dbReference type="eggNOG" id="COG0607">
    <property type="taxonomic scope" value="Bacteria"/>
</dbReference>
<dbReference type="SUPFAM" id="SSF52821">
    <property type="entry name" value="Rhodanese/Cell cycle control phosphatase"/>
    <property type="match status" value="1"/>
</dbReference>
<dbReference type="Pfam" id="PF01077">
    <property type="entry name" value="NIR_SIR"/>
    <property type="match status" value="1"/>
</dbReference>
<accession>A0A239TI65</accession>
<dbReference type="Pfam" id="PF02852">
    <property type="entry name" value="Pyr_redox_dim"/>
    <property type="match status" value="1"/>
</dbReference>
<comment type="similarity">
    <text evidence="2">Belongs to the class-III pyridine nucleotide-disulfide oxidoreductase family.</text>
</comment>
<feature type="domain" description="4Fe-4S ferredoxin-type" evidence="13">
    <location>
        <begin position="708"/>
        <end position="738"/>
    </location>
</feature>
<dbReference type="InterPro" id="IPR006067">
    <property type="entry name" value="NO2/SO3_Rdtase_4Fe4S_dom"/>
</dbReference>
<evidence type="ECO:0000256" key="11">
    <source>
        <dbReference type="ARBA" id="ARBA00034078"/>
    </source>
</evidence>
<dbReference type="Pfam" id="PF03460">
    <property type="entry name" value="NIR_SIR_ferr"/>
    <property type="match status" value="1"/>
</dbReference>
<dbReference type="RefSeq" id="WP_027889614.1">
    <property type="nucleotide sequence ID" value="NZ_LT906446.1"/>
</dbReference>
<dbReference type="Proteomes" id="UP000215383">
    <property type="component" value="Chromosome 1"/>
</dbReference>
<dbReference type="SUPFAM" id="SSF54862">
    <property type="entry name" value="4Fe-4S ferredoxins"/>
    <property type="match status" value="1"/>
</dbReference>
<dbReference type="GeneID" id="78506771"/>
<evidence type="ECO:0000259" key="12">
    <source>
        <dbReference type="PROSITE" id="PS50206"/>
    </source>
</evidence>
<dbReference type="Gene3D" id="3.30.413.10">
    <property type="entry name" value="Sulfite Reductase Hemoprotein, domain 1"/>
    <property type="match status" value="1"/>
</dbReference>
<dbReference type="Gene3D" id="3.40.250.10">
    <property type="entry name" value="Rhodanese-like domain"/>
    <property type="match status" value="1"/>
</dbReference>
<dbReference type="GO" id="GO:0020037">
    <property type="term" value="F:heme binding"/>
    <property type="evidence" value="ECO:0007669"/>
    <property type="project" value="InterPro"/>
</dbReference>
<evidence type="ECO:0000313" key="14">
    <source>
        <dbReference type="EMBL" id="SNU97386.1"/>
    </source>
</evidence>
<dbReference type="PANTHER" id="PTHR43429:SF1">
    <property type="entry name" value="NAD(P)H SULFUR OXIDOREDUCTASE (COA-DEPENDENT)"/>
    <property type="match status" value="1"/>
</dbReference>
<keyword evidence="10" id="KW-0676">Redox-active center</keyword>
<dbReference type="Pfam" id="PF07992">
    <property type="entry name" value="Pyr_redox_2"/>
    <property type="match status" value="1"/>
</dbReference>
<evidence type="ECO:0000256" key="3">
    <source>
        <dbReference type="ARBA" id="ARBA00022630"/>
    </source>
</evidence>
<dbReference type="GO" id="GO:0016692">
    <property type="term" value="F:NADH peroxidase activity"/>
    <property type="evidence" value="ECO:0007669"/>
    <property type="project" value="UniProtKB-EC"/>
</dbReference>
<dbReference type="EMBL" id="LT906446">
    <property type="protein sequence ID" value="SNU97386.1"/>
    <property type="molecule type" value="Genomic_DNA"/>
</dbReference>
<evidence type="ECO:0000256" key="4">
    <source>
        <dbReference type="ARBA" id="ARBA00022714"/>
    </source>
</evidence>
<keyword evidence="4" id="KW-0001">2Fe-2S</keyword>
<dbReference type="AlphaFoldDB" id="A0A239TI65"/>
<proteinExistence type="inferred from homology"/>
<keyword evidence="6" id="KW-0274">FAD</keyword>
<organism evidence="14 15">
    <name type="scientific">Megamonas hypermegale</name>
    <dbReference type="NCBI Taxonomy" id="158847"/>
    <lineage>
        <taxon>Bacteria</taxon>
        <taxon>Bacillati</taxon>
        <taxon>Bacillota</taxon>
        <taxon>Negativicutes</taxon>
        <taxon>Selenomonadales</taxon>
        <taxon>Selenomonadaceae</taxon>
        <taxon>Megamonas</taxon>
    </lineage>
</organism>
<dbReference type="InterPro" id="IPR004099">
    <property type="entry name" value="Pyr_nucl-diS_OxRdtase_dimer"/>
</dbReference>
<dbReference type="EC" id="1.11.1.1" evidence="14"/>
<dbReference type="InterPro" id="IPR017896">
    <property type="entry name" value="4Fe4S_Fe-S-bd"/>
</dbReference>
<dbReference type="InterPro" id="IPR023753">
    <property type="entry name" value="FAD/NAD-binding_dom"/>
</dbReference>
<evidence type="ECO:0000256" key="2">
    <source>
        <dbReference type="ARBA" id="ARBA00009130"/>
    </source>
</evidence>
<dbReference type="InterPro" id="IPR045854">
    <property type="entry name" value="NO2/SO3_Rdtase_4Fe4S_sf"/>
</dbReference>
<dbReference type="SUPFAM" id="SSF55424">
    <property type="entry name" value="FAD/NAD-linked reductases, dimerisation (C-terminal) domain"/>
    <property type="match status" value="1"/>
</dbReference>
<keyword evidence="9" id="KW-0411">Iron-sulfur</keyword>
<evidence type="ECO:0000256" key="7">
    <source>
        <dbReference type="ARBA" id="ARBA00023002"/>
    </source>
</evidence>
<keyword evidence="3" id="KW-0285">Flavoprotein</keyword>
<protein>
    <submittedName>
        <fullName evidence="14">NADH peroxidase</fullName>
        <ecNumber evidence="14">1.11.1.1</ecNumber>
    </submittedName>
</protein>
<dbReference type="InterPro" id="IPR050260">
    <property type="entry name" value="FAD-bd_OxRdtase"/>
</dbReference>
<comment type="cofactor">
    <cofactor evidence="1">
        <name>FAD</name>
        <dbReference type="ChEBI" id="CHEBI:57692"/>
    </cofactor>
</comment>
<dbReference type="GO" id="GO:0046872">
    <property type="term" value="F:metal ion binding"/>
    <property type="evidence" value="ECO:0007669"/>
    <property type="project" value="UniProtKB-KW"/>
</dbReference>
<dbReference type="InterPro" id="IPR036136">
    <property type="entry name" value="Nit/Sulf_reduc_fer-like_dom_sf"/>
</dbReference>
<dbReference type="PANTHER" id="PTHR43429">
    <property type="entry name" value="PYRIDINE NUCLEOTIDE-DISULFIDE OXIDOREDUCTASE DOMAIN-CONTAINING"/>
    <property type="match status" value="1"/>
</dbReference>
<dbReference type="SUPFAM" id="SSF55124">
    <property type="entry name" value="Nitrite/Sulfite reductase N-terminal domain-like"/>
    <property type="match status" value="1"/>
</dbReference>
<evidence type="ECO:0000256" key="6">
    <source>
        <dbReference type="ARBA" id="ARBA00022827"/>
    </source>
</evidence>
<evidence type="ECO:0000256" key="9">
    <source>
        <dbReference type="ARBA" id="ARBA00023014"/>
    </source>
</evidence>
<reference evidence="14 15" key="1">
    <citation type="submission" date="2017-06" db="EMBL/GenBank/DDBJ databases">
        <authorList>
            <consortium name="Pathogen Informatics"/>
        </authorList>
    </citation>
    <scope>NUCLEOTIDE SEQUENCE [LARGE SCALE GENOMIC DNA]</scope>
    <source>
        <strain evidence="14 15">NCTC10570</strain>
    </source>
</reference>
<dbReference type="PROSITE" id="PS50206">
    <property type="entry name" value="RHODANESE_3"/>
    <property type="match status" value="1"/>
</dbReference>
<dbReference type="InterPro" id="IPR005117">
    <property type="entry name" value="NiRdtase/SiRdtase_haem-b_fer"/>
</dbReference>
<dbReference type="PRINTS" id="PR00368">
    <property type="entry name" value="FADPNR"/>
</dbReference>
<keyword evidence="5" id="KW-0479">Metal-binding</keyword>
<keyword evidence="15" id="KW-1185">Reference proteome</keyword>
<dbReference type="SUPFAM" id="SSF51905">
    <property type="entry name" value="FAD/NAD(P)-binding domain"/>
    <property type="match status" value="2"/>
</dbReference>